<dbReference type="OrthoDB" id="8197927at2759"/>
<evidence type="ECO:0000313" key="3">
    <source>
        <dbReference type="Proteomes" id="UP000504606"/>
    </source>
</evidence>
<dbReference type="GO" id="GO:0005929">
    <property type="term" value="C:cilium"/>
    <property type="evidence" value="ECO:0007669"/>
    <property type="project" value="TreeGrafter"/>
</dbReference>
<dbReference type="AlphaFoldDB" id="A0A9C6U146"/>
<protein>
    <submittedName>
        <fullName evidence="4">Serine/arginine repetitive matrix protein 2-like</fullName>
    </submittedName>
</protein>
<feature type="region of interest" description="Disordered" evidence="1">
    <location>
        <begin position="222"/>
        <end position="254"/>
    </location>
</feature>
<feature type="region of interest" description="Disordered" evidence="1">
    <location>
        <begin position="283"/>
        <end position="313"/>
    </location>
</feature>
<feature type="region of interest" description="Disordered" evidence="1">
    <location>
        <begin position="820"/>
        <end position="879"/>
    </location>
</feature>
<evidence type="ECO:0000256" key="1">
    <source>
        <dbReference type="SAM" id="MobiDB-lite"/>
    </source>
</evidence>
<evidence type="ECO:0000259" key="2">
    <source>
        <dbReference type="Pfam" id="PF15236"/>
    </source>
</evidence>
<dbReference type="GeneID" id="113205191"/>
<sequence>MSSSAVQRAHGDVFVGKPMSLVEQKRIQWAKEREEMVGLCGLWGSDHSRADQQQRTDLARVDHIGVPARRAHDAYVEEAKTVGLQNGLHQVTLQRRPSLPPIRRQPSQSQGDSTPEETGLNGEQTRLNYSTVYTTGYHNGYPAARYPVACPAGYPVACPAGVYVEETSSGYASDSAAGQEQVVWEDAPNPHRHVALGWQERPAPAPQPQHPGVRRCEMRGGWTQQPAEHPPRPTGTSGSGSGSGSSTSSASWADDAGAAAARARWGDRGVGVGHLWEPCEDADVDGPNRLPPVTARPGAPSWLHRGLRSIDGNRDSEVTSQVLVVSHPDSPGEQGSPPSTADPDDNACRSFLRGQNVPVEADILEERQKRRAKALEHQSAIRKQLEERDRRRKEERDRRLREERLEEERLRREQDEQRRRLEQEQRRQREKEEQEQRRAAAMLEALQEAERLAREQKSKQSRKHVAETARQPAGGDSPRASPRDSPRPSPRASPRKTPRSSPRSPPHSSRRSPTRSPPRSSQHSPPRSPPRLSQRSPPRSPPRSSPRSPPRSPPRSSPRTVQHSPPATATRTAVAHVENRPQKDARQKHHQPSSAESSKVSRLDSTGMSSSSSARQGRAHDNVDGREHAALVQDGAAELAERLGSLHVAESAVVSQDGERNRHADETPLLFSAGREPPVEEADVALEYQHEPAPAAPLPSTGVLGEHTTGWFPVLEFLQPAGIPQELGPSVVGGPPHGLALVLPAGALGPREHTPGHAGSPALVSTMYPGHAAGRVLTAPQMAMLMSQLPAAATGGEPCAPGAARLLTPTKFRRRLREVATQTSAGLRRRGGNGGGTGSGSGRRAVRGHPPLGERPKWGVNRPGTMYRTQSEKDPNYHQQRLQRLQRLHHRMLRQLRAGGSGTTNSCASGGPAGVDSRSPSSSPRGSPGSTDGAGDVLSRTYRICRGDHHRDSAASTATRRHPDAAPRTGLRHGLHDHLSRLSTASTAGTSVDSPRSFQRVAAGSRPGRYSVREDSGGSTGDSGGSRDSGAGGSSPREGGPEPGEDSPEEDELLATLSSLRQGLLLRREQMGQLEMGTASPS</sequence>
<feature type="compositionally biased region" description="Low complexity" evidence="1">
    <location>
        <begin position="244"/>
        <end position="254"/>
    </location>
</feature>
<feature type="region of interest" description="Disordered" evidence="1">
    <location>
        <begin position="898"/>
        <end position="1061"/>
    </location>
</feature>
<name>A0A9C6U146_FRAOC</name>
<dbReference type="Proteomes" id="UP000504606">
    <property type="component" value="Unplaced"/>
</dbReference>
<feature type="region of interest" description="Disordered" evidence="1">
    <location>
        <begin position="326"/>
        <end position="356"/>
    </location>
</feature>
<dbReference type="GO" id="GO:0005874">
    <property type="term" value="C:microtubule"/>
    <property type="evidence" value="ECO:0007669"/>
    <property type="project" value="TreeGrafter"/>
</dbReference>
<feature type="region of interest" description="Disordered" evidence="1">
    <location>
        <begin position="370"/>
        <end position="622"/>
    </location>
</feature>
<keyword evidence="3" id="KW-1185">Reference proteome</keyword>
<dbReference type="Pfam" id="PF15236">
    <property type="entry name" value="CCDC66"/>
    <property type="match status" value="1"/>
</dbReference>
<feature type="compositionally biased region" description="Low complexity" evidence="1">
    <location>
        <begin position="1026"/>
        <end position="1038"/>
    </location>
</feature>
<gene>
    <name evidence="4" type="primary">LOC113205191</name>
</gene>
<feature type="domain" description="CCDC66" evidence="2">
    <location>
        <begin position="333"/>
        <end position="468"/>
    </location>
</feature>
<dbReference type="PANTHER" id="PTHR22736:SF2">
    <property type="entry name" value="COILED-COIL DOMAIN-CONTAINING PROTEIN 66"/>
    <property type="match status" value="1"/>
</dbReference>
<dbReference type="RefSeq" id="XP_052123381.1">
    <property type="nucleotide sequence ID" value="XM_052267421.1"/>
</dbReference>
<feature type="compositionally biased region" description="Polar residues" evidence="1">
    <location>
        <begin position="560"/>
        <end position="571"/>
    </location>
</feature>
<feature type="compositionally biased region" description="Pro residues" evidence="1">
    <location>
        <begin position="538"/>
        <end position="556"/>
    </location>
</feature>
<feature type="compositionally biased region" description="Low complexity" evidence="1">
    <location>
        <begin position="917"/>
        <end position="930"/>
    </location>
</feature>
<feature type="compositionally biased region" description="Acidic residues" evidence="1">
    <location>
        <begin position="1043"/>
        <end position="1053"/>
    </location>
</feature>
<dbReference type="GO" id="GO:0060271">
    <property type="term" value="P:cilium assembly"/>
    <property type="evidence" value="ECO:0007669"/>
    <property type="project" value="TreeGrafter"/>
</dbReference>
<feature type="region of interest" description="Disordered" evidence="1">
    <location>
        <begin position="87"/>
        <end position="123"/>
    </location>
</feature>
<proteinExistence type="predicted"/>
<feature type="compositionally biased region" description="Polar residues" evidence="1">
    <location>
        <begin position="592"/>
        <end position="615"/>
    </location>
</feature>
<dbReference type="KEGG" id="foc:113205191"/>
<feature type="compositionally biased region" description="Basic and acidic residues" evidence="1">
    <location>
        <begin position="383"/>
        <end position="438"/>
    </location>
</feature>
<dbReference type="InterPro" id="IPR040467">
    <property type="entry name" value="CCDC66_dom"/>
</dbReference>
<dbReference type="InterPro" id="IPR039183">
    <property type="entry name" value="CCD66"/>
</dbReference>
<feature type="compositionally biased region" description="Gly residues" evidence="1">
    <location>
        <begin position="832"/>
        <end position="841"/>
    </location>
</feature>
<reference evidence="4" key="1">
    <citation type="submission" date="2025-08" db="UniProtKB">
        <authorList>
            <consortium name="RefSeq"/>
        </authorList>
    </citation>
    <scope>IDENTIFICATION</scope>
    <source>
        <tissue evidence="4">Whole organism</tissue>
    </source>
</reference>
<organism evidence="3 4">
    <name type="scientific">Frankliniella occidentalis</name>
    <name type="common">Western flower thrips</name>
    <name type="synonym">Euthrips occidentalis</name>
    <dbReference type="NCBI Taxonomy" id="133901"/>
    <lineage>
        <taxon>Eukaryota</taxon>
        <taxon>Metazoa</taxon>
        <taxon>Ecdysozoa</taxon>
        <taxon>Arthropoda</taxon>
        <taxon>Hexapoda</taxon>
        <taxon>Insecta</taxon>
        <taxon>Pterygota</taxon>
        <taxon>Neoptera</taxon>
        <taxon>Paraneoptera</taxon>
        <taxon>Thysanoptera</taxon>
        <taxon>Terebrantia</taxon>
        <taxon>Thripoidea</taxon>
        <taxon>Thripidae</taxon>
        <taxon>Frankliniella</taxon>
    </lineage>
</organism>
<accession>A0A9C6U146</accession>
<evidence type="ECO:0000313" key="4">
    <source>
        <dbReference type="RefSeq" id="XP_052123381.1"/>
    </source>
</evidence>
<feature type="compositionally biased region" description="Basic and acidic residues" evidence="1">
    <location>
        <begin position="448"/>
        <end position="458"/>
    </location>
</feature>
<feature type="compositionally biased region" description="Low complexity" evidence="1">
    <location>
        <begin position="517"/>
        <end position="537"/>
    </location>
</feature>
<feature type="compositionally biased region" description="Polar residues" evidence="1">
    <location>
        <begin position="981"/>
        <end position="997"/>
    </location>
</feature>
<dbReference type="GO" id="GO:0008017">
    <property type="term" value="F:microtubule binding"/>
    <property type="evidence" value="ECO:0007669"/>
    <property type="project" value="TreeGrafter"/>
</dbReference>
<dbReference type="PANTHER" id="PTHR22736">
    <property type="entry name" value="COILED-COIL DOMAIN-CONTAINING PROTEIN 66"/>
    <property type="match status" value="1"/>
</dbReference>